<protein>
    <submittedName>
        <fullName evidence="1">Uncharacterized protein</fullName>
    </submittedName>
</protein>
<dbReference type="Proteomes" id="UP001501475">
    <property type="component" value="Unassembled WGS sequence"/>
</dbReference>
<comment type="caution">
    <text evidence="1">The sequence shown here is derived from an EMBL/GenBank/DDBJ whole genome shotgun (WGS) entry which is preliminary data.</text>
</comment>
<dbReference type="SUPFAM" id="SSF56784">
    <property type="entry name" value="HAD-like"/>
    <property type="match status" value="1"/>
</dbReference>
<dbReference type="InterPro" id="IPR023214">
    <property type="entry name" value="HAD_sf"/>
</dbReference>
<dbReference type="EMBL" id="BAAAPN010000079">
    <property type="protein sequence ID" value="GAA1770911.1"/>
    <property type="molecule type" value="Genomic_DNA"/>
</dbReference>
<evidence type="ECO:0000313" key="1">
    <source>
        <dbReference type="EMBL" id="GAA1770911.1"/>
    </source>
</evidence>
<dbReference type="Pfam" id="PF13419">
    <property type="entry name" value="HAD_2"/>
    <property type="match status" value="1"/>
</dbReference>
<accession>A0ABN2L064</accession>
<dbReference type="Gene3D" id="3.40.50.1000">
    <property type="entry name" value="HAD superfamily/HAD-like"/>
    <property type="match status" value="1"/>
</dbReference>
<reference evidence="1 2" key="1">
    <citation type="journal article" date="2019" name="Int. J. Syst. Evol. Microbiol.">
        <title>The Global Catalogue of Microorganisms (GCM) 10K type strain sequencing project: providing services to taxonomists for standard genome sequencing and annotation.</title>
        <authorList>
            <consortium name="The Broad Institute Genomics Platform"/>
            <consortium name="The Broad Institute Genome Sequencing Center for Infectious Disease"/>
            <person name="Wu L."/>
            <person name="Ma J."/>
        </authorList>
    </citation>
    <scope>NUCLEOTIDE SEQUENCE [LARGE SCALE GENOMIC DNA]</scope>
    <source>
        <strain evidence="1 2">JCM 15591</strain>
    </source>
</reference>
<dbReference type="RefSeq" id="WP_344067844.1">
    <property type="nucleotide sequence ID" value="NZ_BAAAPN010000079.1"/>
</dbReference>
<evidence type="ECO:0000313" key="2">
    <source>
        <dbReference type="Proteomes" id="UP001501475"/>
    </source>
</evidence>
<gene>
    <name evidence="1" type="ORF">GCM10009810_31100</name>
</gene>
<dbReference type="InterPro" id="IPR036412">
    <property type="entry name" value="HAD-like_sf"/>
</dbReference>
<organism evidence="1 2">
    <name type="scientific">Nostocoides vanveenii</name>
    <dbReference type="NCBI Taxonomy" id="330835"/>
    <lineage>
        <taxon>Bacteria</taxon>
        <taxon>Bacillati</taxon>
        <taxon>Actinomycetota</taxon>
        <taxon>Actinomycetes</taxon>
        <taxon>Micrococcales</taxon>
        <taxon>Intrasporangiaceae</taxon>
        <taxon>Nostocoides</taxon>
    </lineage>
</organism>
<name>A0ABN2L064_9MICO</name>
<dbReference type="InterPro" id="IPR041492">
    <property type="entry name" value="HAD_2"/>
</dbReference>
<keyword evidence="2" id="KW-1185">Reference proteome</keyword>
<sequence>MRTGRYEGTYGLSETEHRHVPMGMLKPNARVLCSILRDQECSPTQAAYLGDSLMKDIAMAQEAGVLDIHAKYGQAHHRKEYDLLRRVTHWTQVDVERERALAHPDADVIPTFTCQDGIEEILPILGSSLVRAG</sequence>
<proteinExistence type="predicted"/>